<evidence type="ECO:0000313" key="2">
    <source>
        <dbReference type="Proteomes" id="UP000005237"/>
    </source>
</evidence>
<dbReference type="EnsemblMetazoa" id="CJA39972.1">
    <property type="protein sequence ID" value="CJA39972.1"/>
    <property type="gene ID" value="WBGene00215820"/>
</dbReference>
<protein>
    <submittedName>
        <fullName evidence="1">Uncharacterized protein</fullName>
    </submittedName>
</protein>
<proteinExistence type="predicted"/>
<keyword evidence="2" id="KW-1185">Reference proteome</keyword>
<sequence>MRGAWGGPGEGVFMTKDKPDGFFLFVGVQRKIPENYSAMLVSNPIACQEGDGKIRFRHWTSPGVKLMALTSTHLAYKEELQQLTIFPTTQLIFFNAA</sequence>
<dbReference type="AlphaFoldDB" id="A0A8R1ETF9"/>
<evidence type="ECO:0000313" key="1">
    <source>
        <dbReference type="EnsemblMetazoa" id="CJA39972.1"/>
    </source>
</evidence>
<reference evidence="2" key="1">
    <citation type="submission" date="2010-08" db="EMBL/GenBank/DDBJ databases">
        <authorList>
            <consortium name="Caenorhabditis japonica Sequencing Consortium"/>
            <person name="Wilson R.K."/>
        </authorList>
    </citation>
    <scope>NUCLEOTIDE SEQUENCE [LARGE SCALE GENOMIC DNA]</scope>
    <source>
        <strain evidence="2">DF5081</strain>
    </source>
</reference>
<organism evidence="1 2">
    <name type="scientific">Caenorhabditis japonica</name>
    <dbReference type="NCBI Taxonomy" id="281687"/>
    <lineage>
        <taxon>Eukaryota</taxon>
        <taxon>Metazoa</taxon>
        <taxon>Ecdysozoa</taxon>
        <taxon>Nematoda</taxon>
        <taxon>Chromadorea</taxon>
        <taxon>Rhabditida</taxon>
        <taxon>Rhabditina</taxon>
        <taxon>Rhabditomorpha</taxon>
        <taxon>Rhabditoidea</taxon>
        <taxon>Rhabditidae</taxon>
        <taxon>Peloderinae</taxon>
        <taxon>Caenorhabditis</taxon>
    </lineage>
</organism>
<accession>A0A8R1ETF9</accession>
<name>A0A8R1ETF9_CAEJA</name>
<dbReference type="Proteomes" id="UP000005237">
    <property type="component" value="Unassembled WGS sequence"/>
</dbReference>
<reference evidence="1" key="2">
    <citation type="submission" date="2022-06" db="UniProtKB">
        <authorList>
            <consortium name="EnsemblMetazoa"/>
        </authorList>
    </citation>
    <scope>IDENTIFICATION</scope>
    <source>
        <strain evidence="1">DF5081</strain>
    </source>
</reference>